<evidence type="ECO:0000313" key="3">
    <source>
        <dbReference type="EMBL" id="GMH71214.1"/>
    </source>
</evidence>
<feature type="compositionally biased region" description="Acidic residues" evidence="1">
    <location>
        <begin position="11"/>
        <end position="25"/>
    </location>
</feature>
<accession>A0A9W7AMU6</accession>
<dbReference type="Pfam" id="PF00270">
    <property type="entry name" value="DEAD"/>
    <property type="match status" value="1"/>
</dbReference>
<feature type="compositionally biased region" description="Low complexity" evidence="1">
    <location>
        <begin position="74"/>
        <end position="108"/>
    </location>
</feature>
<gene>
    <name evidence="3" type="ORF">TrRE_jg140</name>
</gene>
<dbReference type="SUPFAM" id="SSF52540">
    <property type="entry name" value="P-loop containing nucleoside triphosphate hydrolases"/>
    <property type="match status" value="1"/>
</dbReference>
<feature type="region of interest" description="Disordered" evidence="1">
    <location>
        <begin position="411"/>
        <end position="433"/>
    </location>
</feature>
<sequence length="1717" mass="188696">ADEEMRSVDLTTDEDDSIPDPDDVEVSNFNVSEVEDSNARKTAKKMQKNAYASTGNGNKGDGNSVLLDIKSLASNVSRNVPSSPSDSHSSDSSSSSGSSPPSPSSSRPKLTSFPSDRLLRIWAAFFYRSFKDSVHAAGGAYALWLTDSNSATLCIPSFERNYLPHLPFFIAFLVWQGRVDLRHNDPTLTRNSPQRTCDISKTLLELITGVLSLCDNPGDLRIAFAAAVTKLVDGPNGTPVLAPLANNSARNSVKHKIRILQFIWAAVAGGAVHGTNSIAANLTGADTPPPIITAVMKGDMKVHLAEIFSLFSYLLKHQDTNPLSVVEVKVEHGIYFDFFIGHTLVTLRNFKILLLVGVEVVLKSAIDTFFESIGSDLKDDDRDFLLKAFQGKGTWTVEDNNKQLKPVCTFQPMPDGDTTTTGGTAGAGGGTTTSSQRLALFPSHTTIEEILERVATAMFRNGGLDRLRIFQKFQDISHIVQGLISFSTIKRDAELQRLMWASPDLGAPRDFVFMPGHVSDDKKAPLTIFTKRKLKKRAGGGSKDFIFQAQQSKSGMQTMPAAGNSSFGIILPMLTPPFLMVMLMKDCIVKGLGDSAGWRQTKLVDDVTSRSDRMAIKSMLAALASNTNQQFAFLDHSGNPQCDARHQSTYSARNMAAIQARTIEAAKQHYFNVDFSIMSSSQQRKWMSKALSARIEIETRVSNQQTAAMAASATTQLTMGHGIEVHNSNYDQDQILQHLTTSATTPEGKLIDTMKAVFTDIMGIKLVTNPGVALDAEQLKSKGDGAPLVVLGRIPTLNLSALLQVRKKICTYDQLDSGQQHLLLQRAQGRQTVVKLEPATTNAIVATNSHPNSPTHVFLSAPTGSGKSNVIYHSYLMNVQRKFINEDKNACQNNGFFEFSHITVLISLLNPLKLLFQKECLEKLSTPAYELKASTAKQVGELAMVGDPMIVVVSIEALVADDGRSFQVQNLMTDLIKRGAVDTFIVDECDIVERHSGFRPSMFKLHHLLKTHPYQYVKFVLMSATLLPATVDWLCRLIGASKDPAYSTSEVKRVAIFRSDPNYFMRNTLKRVRISSDDWITETHIAEMVQRVARGEKVLVGVPTMEVGSIIHGILCVALGFDPFFSNGITRATNRAVDAKRLLEFTSNTTYGDLLIVTLDFSGVNIPRLDCAVVIDGPSPAAILQFLARVGRGFGEMGSARILHNCDFLKKFIGSTWGNGQHGEKSFQHQIRDEPETCFRIITSTPTIHPGDLAQDGIVLPTCNDINKGEDTSKHVYACKRCQDDDSAAEAEYSKVEPTGEGERKKDAERSSSLTETDRDLLGSLGYSGSSGDSGDSGYIDDDDDPDPLSSDNALCNPGEDGTNGIGGGTIDHPNQQQPPPQREEDQAATQAETQAATQASELAVFAVELENTKETLASTNPLNWESSINLGEDKTSYSIDETSYSIDDGSIDIDDGSIDDGHFSNTAARRISSVVNKGPLFDPNAAARRAALSYFKFLDDTDEAKVSSFVDNQLKVWDSQRRRGTSMHEKLELALNWLVDKHPSHCMTDIVMQDLADGLRRSGLEEWEEWCTCFKHLFEQGWWPFRTEVKVYGRSAYGRSAEGPELIAGTIDLVMRKEIAGGGDGQGGGGEKDYAYGVFDYKRRTSYDSWSPMDPRHQQTNDQVHLYSMCWKERWRALKGEDCNVELAASLTWSNFNIDIRMSEVTSLWEDMAGGE</sequence>
<feature type="compositionally biased region" description="Basic and acidic residues" evidence="1">
    <location>
        <begin position="1301"/>
        <end position="1321"/>
    </location>
</feature>
<feature type="compositionally biased region" description="Low complexity" evidence="1">
    <location>
        <begin position="1388"/>
        <end position="1397"/>
    </location>
</feature>
<proteinExistence type="predicted"/>
<dbReference type="OrthoDB" id="10425094at2759"/>
<protein>
    <recommendedName>
        <fullName evidence="2">Helicase ATP-binding domain-containing protein</fullName>
    </recommendedName>
</protein>
<dbReference type="Proteomes" id="UP001165082">
    <property type="component" value="Unassembled WGS sequence"/>
</dbReference>
<name>A0A9W7AMU6_9STRA</name>
<dbReference type="InterPro" id="IPR011545">
    <property type="entry name" value="DEAD/DEAH_box_helicase_dom"/>
</dbReference>
<dbReference type="InterPro" id="IPR014001">
    <property type="entry name" value="Helicase_ATP-bd"/>
</dbReference>
<organism evidence="3 4">
    <name type="scientific">Triparma retinervis</name>
    <dbReference type="NCBI Taxonomy" id="2557542"/>
    <lineage>
        <taxon>Eukaryota</taxon>
        <taxon>Sar</taxon>
        <taxon>Stramenopiles</taxon>
        <taxon>Ochrophyta</taxon>
        <taxon>Bolidophyceae</taxon>
        <taxon>Parmales</taxon>
        <taxon>Triparmaceae</taxon>
        <taxon>Triparma</taxon>
    </lineage>
</organism>
<feature type="domain" description="Helicase ATP-binding" evidence="2">
    <location>
        <begin position="832"/>
        <end position="1057"/>
    </location>
</feature>
<dbReference type="EMBL" id="BRXZ01002837">
    <property type="protein sequence ID" value="GMH71214.1"/>
    <property type="molecule type" value="Genomic_DNA"/>
</dbReference>
<evidence type="ECO:0000313" key="4">
    <source>
        <dbReference type="Proteomes" id="UP001165082"/>
    </source>
</evidence>
<feature type="non-terminal residue" evidence="3">
    <location>
        <position position="1"/>
    </location>
</feature>
<evidence type="ECO:0000256" key="1">
    <source>
        <dbReference type="SAM" id="MobiDB-lite"/>
    </source>
</evidence>
<feature type="compositionally biased region" description="Low complexity" evidence="1">
    <location>
        <begin position="1322"/>
        <end position="1338"/>
    </location>
</feature>
<dbReference type="Gene3D" id="3.40.50.300">
    <property type="entry name" value="P-loop containing nucleotide triphosphate hydrolases"/>
    <property type="match status" value="1"/>
</dbReference>
<comment type="caution">
    <text evidence="3">The sequence shown here is derived from an EMBL/GenBank/DDBJ whole genome shotgun (WGS) entry which is preliminary data.</text>
</comment>
<dbReference type="GO" id="GO:0005524">
    <property type="term" value="F:ATP binding"/>
    <property type="evidence" value="ECO:0007669"/>
    <property type="project" value="InterPro"/>
</dbReference>
<evidence type="ECO:0000259" key="2">
    <source>
        <dbReference type="SMART" id="SM00487"/>
    </source>
</evidence>
<feature type="region of interest" description="Disordered" evidence="1">
    <location>
        <begin position="1288"/>
        <end position="1397"/>
    </location>
</feature>
<dbReference type="GO" id="GO:0003676">
    <property type="term" value="F:nucleic acid binding"/>
    <property type="evidence" value="ECO:0007669"/>
    <property type="project" value="InterPro"/>
</dbReference>
<reference evidence="3" key="1">
    <citation type="submission" date="2022-07" db="EMBL/GenBank/DDBJ databases">
        <title>Genome analysis of Parmales, a sister group of diatoms, reveals the evolutionary specialization of diatoms from phago-mixotrophs to photoautotrophs.</title>
        <authorList>
            <person name="Ban H."/>
            <person name="Sato S."/>
            <person name="Yoshikawa S."/>
            <person name="Kazumasa Y."/>
            <person name="Nakamura Y."/>
            <person name="Ichinomiya M."/>
            <person name="Saitoh K."/>
            <person name="Sato N."/>
            <person name="Blanc-Mathieu R."/>
            <person name="Endo H."/>
            <person name="Kuwata A."/>
            <person name="Ogata H."/>
        </authorList>
    </citation>
    <scope>NUCLEOTIDE SEQUENCE</scope>
</reference>
<dbReference type="SMART" id="SM00487">
    <property type="entry name" value="DEXDc"/>
    <property type="match status" value="1"/>
</dbReference>
<dbReference type="InterPro" id="IPR027417">
    <property type="entry name" value="P-loop_NTPase"/>
</dbReference>
<keyword evidence="4" id="KW-1185">Reference proteome</keyword>
<feature type="region of interest" description="Disordered" evidence="1">
    <location>
        <begin position="1"/>
        <end position="111"/>
    </location>
</feature>